<dbReference type="CTD" id="7516"/>
<dbReference type="InterPro" id="IPR020588">
    <property type="entry name" value="RecA_ATP-bd"/>
</dbReference>
<protein>
    <submittedName>
        <fullName evidence="3">DNA repair protein XRCC2 isoform X1</fullName>
    </submittedName>
</protein>
<dbReference type="GO" id="GO:0000400">
    <property type="term" value="F:four-way junction DNA binding"/>
    <property type="evidence" value="ECO:0007669"/>
    <property type="project" value="TreeGrafter"/>
</dbReference>
<dbReference type="SUPFAM" id="SSF52540">
    <property type="entry name" value="P-loop containing nucleoside triphosphate hydrolases"/>
    <property type="match status" value="1"/>
</dbReference>
<dbReference type="GO" id="GO:0140664">
    <property type="term" value="F:ATP-dependent DNA damage sensor activity"/>
    <property type="evidence" value="ECO:0007669"/>
    <property type="project" value="InterPro"/>
</dbReference>
<evidence type="ECO:0000313" key="3">
    <source>
        <dbReference type="RefSeq" id="XP_032832119.1"/>
    </source>
</evidence>
<dbReference type="InterPro" id="IPR027417">
    <property type="entry name" value="P-loop_NTPase"/>
</dbReference>
<sequence>MLLLPLQGRMNLSSLDTELFPVGLPRPGDVIELHGPEGSGKTEVVYRLLASCVLPVEAGGLGMRAILLDADLHFDLLRLVGMLERRIRAAKQRPGQAGDHANSHIGASVGGSDGCADGIVETGGNCASGCGNVGGRGGHIDGSDCGMGGHGGSGNCVRGSASGPGGPTGDRQCLLGGNRVVCENKCNVDGDGDLITEDDDDEAAAELALRGCLSCLSIATCHTVSQLELTLLALEEQVALPPLLGSNRPHVGLLVLDGLSAFYWMDQPCPGSTSVTERCCEVLSRMARQQGLVLIATTQQLFRPQRQQASRGAGPRPLLGRAWHALVTLRFVFGRDDGVPGAVTSKTFSMELDRAPGDTHFRRSFVISEDGVRLL</sequence>
<dbReference type="Gene3D" id="3.40.50.300">
    <property type="entry name" value="P-loop containing nucleotide triphosphate hydrolases"/>
    <property type="match status" value="2"/>
</dbReference>
<name>A0AAJ7U9C0_PETMA</name>
<keyword evidence="2" id="KW-1185">Reference proteome</keyword>
<dbReference type="GO" id="GO:0005524">
    <property type="term" value="F:ATP binding"/>
    <property type="evidence" value="ECO:0007669"/>
    <property type="project" value="InterPro"/>
</dbReference>
<accession>A0AAJ7U9C0</accession>
<gene>
    <name evidence="3" type="primary">XRCC2</name>
</gene>
<dbReference type="PROSITE" id="PS50162">
    <property type="entry name" value="RECA_2"/>
    <property type="match status" value="1"/>
</dbReference>
<dbReference type="GO" id="GO:0033063">
    <property type="term" value="C:Rad51B-Rad51C-Rad51D-XRCC2 complex"/>
    <property type="evidence" value="ECO:0007669"/>
    <property type="project" value="InterPro"/>
</dbReference>
<dbReference type="RefSeq" id="XP_032832119.1">
    <property type="nucleotide sequence ID" value="XM_032976228.1"/>
</dbReference>
<dbReference type="GO" id="GO:0042148">
    <property type="term" value="P:DNA strand invasion"/>
    <property type="evidence" value="ECO:0007669"/>
    <property type="project" value="TreeGrafter"/>
</dbReference>
<dbReference type="InterPro" id="IPR030547">
    <property type="entry name" value="XRCC2"/>
</dbReference>
<dbReference type="GO" id="GO:0000724">
    <property type="term" value="P:double-strand break repair via homologous recombination"/>
    <property type="evidence" value="ECO:0007669"/>
    <property type="project" value="InterPro"/>
</dbReference>
<dbReference type="GO" id="GO:0005813">
    <property type="term" value="C:centrosome"/>
    <property type="evidence" value="ECO:0007669"/>
    <property type="project" value="TreeGrafter"/>
</dbReference>
<evidence type="ECO:0000259" key="1">
    <source>
        <dbReference type="PROSITE" id="PS50162"/>
    </source>
</evidence>
<dbReference type="GO" id="GO:0005657">
    <property type="term" value="C:replication fork"/>
    <property type="evidence" value="ECO:0007669"/>
    <property type="project" value="InterPro"/>
</dbReference>
<organism evidence="2 3">
    <name type="scientific">Petromyzon marinus</name>
    <name type="common">Sea lamprey</name>
    <dbReference type="NCBI Taxonomy" id="7757"/>
    <lineage>
        <taxon>Eukaryota</taxon>
        <taxon>Metazoa</taxon>
        <taxon>Chordata</taxon>
        <taxon>Craniata</taxon>
        <taxon>Vertebrata</taxon>
        <taxon>Cyclostomata</taxon>
        <taxon>Hyperoartia</taxon>
        <taxon>Petromyzontiformes</taxon>
        <taxon>Petromyzontidae</taxon>
        <taxon>Petromyzon</taxon>
    </lineage>
</organism>
<dbReference type="KEGG" id="pmrn:116955211"/>
<dbReference type="Proteomes" id="UP001318040">
    <property type="component" value="Chromosome 3"/>
</dbReference>
<dbReference type="PANTHER" id="PTHR46644:SF2">
    <property type="entry name" value="DNA REPAIR PROTEIN XRCC2"/>
    <property type="match status" value="1"/>
</dbReference>
<reference evidence="3" key="1">
    <citation type="submission" date="2025-08" db="UniProtKB">
        <authorList>
            <consortium name="RefSeq"/>
        </authorList>
    </citation>
    <scope>IDENTIFICATION</scope>
    <source>
        <tissue evidence="3">Sperm</tissue>
    </source>
</reference>
<dbReference type="AlphaFoldDB" id="A0AAJ7U9C0"/>
<feature type="domain" description="RecA family profile 1" evidence="1">
    <location>
        <begin position="4"/>
        <end position="300"/>
    </location>
</feature>
<dbReference type="PANTHER" id="PTHR46644">
    <property type="entry name" value="DNA REPAIR PROTEIN XRCC2"/>
    <property type="match status" value="1"/>
</dbReference>
<proteinExistence type="predicted"/>
<evidence type="ECO:0000313" key="2">
    <source>
        <dbReference type="Proteomes" id="UP001318040"/>
    </source>
</evidence>